<dbReference type="Proteomes" id="UP000502297">
    <property type="component" value="Chromosome"/>
</dbReference>
<feature type="signal peptide" evidence="1">
    <location>
        <begin position="1"/>
        <end position="21"/>
    </location>
</feature>
<dbReference type="NCBIfam" id="TIGR04214">
    <property type="entry name" value="CSLREA_Nterm"/>
    <property type="match status" value="1"/>
</dbReference>
<name>A0A6G8RU97_9GAMM</name>
<dbReference type="RefSeq" id="WP_166222512.1">
    <property type="nucleotide sequence ID" value="NZ_CP049801.1"/>
</dbReference>
<organism evidence="2 3">
    <name type="scientific">Acinetobacter shaoyimingii</name>
    <dbReference type="NCBI Taxonomy" id="2715164"/>
    <lineage>
        <taxon>Bacteria</taxon>
        <taxon>Pseudomonadati</taxon>
        <taxon>Pseudomonadota</taxon>
        <taxon>Gammaproteobacteria</taxon>
        <taxon>Moraxellales</taxon>
        <taxon>Moraxellaceae</taxon>
        <taxon>Acinetobacter</taxon>
    </lineage>
</organism>
<dbReference type="KEGG" id="asha:G8E00_05505"/>
<proteinExistence type="predicted"/>
<evidence type="ECO:0000313" key="3">
    <source>
        <dbReference type="Proteomes" id="UP000502297"/>
    </source>
</evidence>
<evidence type="ECO:0000313" key="2">
    <source>
        <dbReference type="EMBL" id="QIO05447.1"/>
    </source>
</evidence>
<gene>
    <name evidence="2" type="ORF">G8E00_05505</name>
</gene>
<accession>A0A6G8RU97</accession>
<keyword evidence="1" id="KW-0732">Signal</keyword>
<dbReference type="NCBIfam" id="TIGR03501">
    <property type="entry name" value="GlyGly_CTERM"/>
    <property type="match status" value="1"/>
</dbReference>
<dbReference type="AlphaFoldDB" id="A0A6G8RU97"/>
<protein>
    <submittedName>
        <fullName evidence="2">CSLREA domain-containing protein</fullName>
    </submittedName>
</protein>
<keyword evidence="3" id="KW-1185">Reference proteome</keyword>
<feature type="chain" id="PRO_5026039016" evidence="1">
    <location>
        <begin position="22"/>
        <end position="800"/>
    </location>
</feature>
<sequence length="800" mass="87605">MKNYKKGLLTVAVLSAMTLMAAEDTTIYVNTFEDTDVDDNQCSLREAVIAASTHKAYNGCPKGRPNNTNTPNVIQLEAGEYHLSSELTPNSPMIIKGKAPADWSSKDLVTNDFPARKPIETKIVGKQSTRLINTTLNDKPAITLQDLIFKDGKTNGQGGALFLGGETVLNNVWITNSTAAKGGAIFLDGPNSSLTINGGQFERNNALSGSVLDMSCNAALAYTQRKITLSGSTYIDNGDGTNDSVLNFCGQPALSLFSNTITENKANSNNGSIIKFYADILGNQPSLSSSSTLTLTSNTIVKNTAQGIFSYDQNGTKLLAYNILGFNTGKSCLYQSGNIAETKTANISINTNALNLFNGNDQCELPQEILARTDTHTLNLNGISFGDVLSPLQQAKDYTSYMAMYFPKDLKTANDFVDMGRNECAKLDQRGFSRVTELQPVVAGVTNDTCDLGSVEVLRFGLKNQAQSNQSILKMIQGYQNEIDVFQQAIDDPKTWQIYIPYYKNRISYFENLKKLTQANQKYRPVYFDPFLNNLPDEMVYDDGSRKILNLDLNNYDVLKPEPLGIGKLDQNKLFSGLYDANLKCEWDANLGRVIMYRTDDRITPEGDAEFCKYTLRSKSTQHEASAYLMARFGNIVPSVEAVSYTIEHGTTQTVTVDLLKNANDNGDGSTAGLLLNKNKSPFYLNTKGEAQAIRFIKVPDNVTVVSERQGACPGADRLENCHGGNITLQLINTLDPFNYKVTYVVYDADGDKSAEGLISLNNTAVADNSVRKSGGGAMGWISLIGLLSLAWARQRKLKN</sequence>
<dbReference type="EMBL" id="CP049801">
    <property type="protein sequence ID" value="QIO05447.1"/>
    <property type="molecule type" value="Genomic_DNA"/>
</dbReference>
<evidence type="ECO:0000256" key="1">
    <source>
        <dbReference type="SAM" id="SignalP"/>
    </source>
</evidence>
<dbReference type="InterPro" id="IPR026457">
    <property type="entry name" value="CSLREA_Nterm"/>
</dbReference>
<dbReference type="InterPro" id="IPR011050">
    <property type="entry name" value="Pectin_lyase_fold/virulence"/>
</dbReference>
<dbReference type="SUPFAM" id="SSF51126">
    <property type="entry name" value="Pectin lyase-like"/>
    <property type="match status" value="1"/>
</dbReference>
<dbReference type="InterPro" id="IPR020008">
    <property type="entry name" value="GlyGly_CTERM"/>
</dbReference>
<reference evidence="2 3" key="1">
    <citation type="submission" date="2020-03" db="EMBL/GenBank/DDBJ databases">
        <authorList>
            <person name="Zhu W."/>
        </authorList>
    </citation>
    <scope>NUCLEOTIDE SEQUENCE [LARGE SCALE GENOMIC DNA]</scope>
    <source>
        <strain evidence="2 3">323-1</strain>
    </source>
</reference>